<organism evidence="2">
    <name type="scientific">Metapenaeus ensis nimavirus</name>
    <dbReference type="NCBI Taxonomy" id="2133794"/>
    <lineage>
        <taxon>Viruses</taxon>
        <taxon>Viruses incertae sedis</taxon>
        <taxon>Naldaviricetes</taxon>
        <taxon>Nimaviridae</taxon>
    </lineage>
</organism>
<evidence type="ECO:0000256" key="1">
    <source>
        <dbReference type="SAM" id="Phobius"/>
    </source>
</evidence>
<keyword evidence="1" id="KW-0812">Transmembrane</keyword>
<feature type="transmembrane region" description="Helical" evidence="1">
    <location>
        <begin position="26"/>
        <end position="52"/>
    </location>
</feature>
<reference evidence="2" key="1">
    <citation type="journal article" date="2018" name="J. Virol.">
        <title>Crustacean Genome Exploration Reveals the Evolutionary Origin of White Spot Syndrome Virus.</title>
        <authorList>
            <person name="Kawato S."/>
            <person name="Shitara A."/>
            <person name="Wang Y."/>
            <person name="Nozaki R."/>
            <person name="Kondo H."/>
            <person name="Hirono I."/>
        </authorList>
    </citation>
    <scope>NUCLEOTIDE SEQUENCE</scope>
    <source>
        <strain evidence="2">Mikawa-1</strain>
    </source>
</reference>
<protein>
    <submittedName>
        <fullName evidence="2">Wsv035-like protein</fullName>
    </submittedName>
</protein>
<proteinExistence type="predicted"/>
<dbReference type="EMBL" id="BFCE01000002">
    <property type="protein sequence ID" value="GBG35444.1"/>
    <property type="molecule type" value="Genomic_DNA"/>
</dbReference>
<sequence>MEVTLQQSHQQQQLYLHGQARKKMTLLVPIIAISVVFIVALMAAIMFAAIAFETAAPLSMNAAALEEMELKSKLKTVQGVDPEGTLNDYLAIKRNLVGVDNLSAFPPHPAIDDLMRLTNQGNPWNVPSEVREREIRGTADASELSSLHVPQHQKIRMRAAAEGKVDQYLASVRGAVFKDRMLSLRQRLGANNEDRELFDRVFGENEIFHHAPPGGNFTDGVHQRDNDILAHKLGGHCNDPIPAVANKTCSELCYSSRAIKVKGPFVMKGVFVSGDVEYCWTRTGFTDNEDDIRDHELGGSGATTHYCSPHTAILVLTSDAGWQCRPKFPALFGGKFGTTPTACHFNPAVHGGTRDDFQFSGLYVDVKTGRLINSHSDFTKSTYFRLLSNSKSIREFKERARDPDLFFNNPITCKCSNSTDVLNNPLLDEKVARLIKFRGMYECMENPCNMVPSIDPDFSIFNAATGTCEPGPSAPANTVNAILGDPRTPLVGTVPAMGLILADKSKRADGVHIQRQSHPYNEEVAKEITSAAAPVVTAVNLDASNSTRNVLFVPQPSMVLPHTSNLSRASMKLSSVLHKDCLPPLLNKKQGQYRPFCTAPFYVEPAANVLAGHVPQKPYEHNMLVSECLRNSRMISGNVHSGAEILYSTLLSHDSRKWRDEARNKQTAGDARLEEIRDFFERNFNRSRRLSNTEYLARKNRSRPEKIMDGISPWDAIFRVNDFEKCGIKNEKEAFVLKEGMLIRSYGPYAAMVLAPSSFDFDFMRGSPDAKTPSALKPFNPLQFAFPTSHSVLPREGSPNDIFSVDKKRIFDNEVISAYFDCSSMPNVKNRDVPNDERLFPEDSSPLSHYRVDPDNNAWGLQTFRLDYNPRKGPVITSDPRLEFDACRIKATPSGATLTPLSLFKKTPLEWGHAEADMQRSNWFRSGIDTSKAHRRLLVESSMAVRNTWFSLTWENENYYFVKNTSS</sequence>
<evidence type="ECO:0000313" key="2">
    <source>
        <dbReference type="EMBL" id="GBG35444.1"/>
    </source>
</evidence>
<comment type="caution">
    <text evidence="2">The sequence shown here is derived from an EMBL/GenBank/DDBJ whole genome shotgun (WGS) entry which is preliminary data.</text>
</comment>
<keyword evidence="1" id="KW-0472">Membrane</keyword>
<keyword evidence="1" id="KW-1133">Transmembrane helix</keyword>
<name>A0A401IP98_9VIRU</name>
<accession>A0A401IP98</accession>